<gene>
    <name evidence="1" type="ORF">Bandiella_00738</name>
</gene>
<evidence type="ECO:0000313" key="2">
    <source>
        <dbReference type="Proteomes" id="UP001327219"/>
    </source>
</evidence>
<sequence>MGSATDKSKSESFRLSWLRLARTKNVGAKTFIELMNLYGDPQLALENVDVLAKKGGAKGDKLVPSIAVIEKEILETEKHGAKIGSVLKRIGKKKRM</sequence>
<dbReference type="Gene3D" id="3.40.50.450">
    <property type="match status" value="1"/>
</dbReference>
<keyword evidence="2" id="KW-1185">Reference proteome</keyword>
<dbReference type="RefSeq" id="WP_323733352.1">
    <property type="nucleotide sequence ID" value="NZ_CP110820.1"/>
</dbReference>
<organism evidence="1 2">
    <name type="scientific">Candidatus Bandiella euplotis</name>
    <dbReference type="NCBI Taxonomy" id="1664265"/>
    <lineage>
        <taxon>Bacteria</taxon>
        <taxon>Pseudomonadati</taxon>
        <taxon>Pseudomonadota</taxon>
        <taxon>Alphaproteobacteria</taxon>
        <taxon>Rickettsiales</taxon>
        <taxon>Candidatus Midichloriaceae</taxon>
        <taxon>Candidatus Bandiella</taxon>
    </lineage>
</organism>
<evidence type="ECO:0000313" key="1">
    <source>
        <dbReference type="EMBL" id="WPX96621.1"/>
    </source>
</evidence>
<protein>
    <submittedName>
        <fullName evidence="1">DNA-protecting protein DprA domain protein</fullName>
    </submittedName>
</protein>
<name>A0ABZ0UKH0_9RICK</name>
<dbReference type="Pfam" id="PF21102">
    <property type="entry name" value="DprA_N"/>
    <property type="match status" value="1"/>
</dbReference>
<reference evidence="1 2" key="1">
    <citation type="submission" date="2022-11" db="EMBL/GenBank/DDBJ databases">
        <title>Host association and intracellularity evolved multiple times independently in the Rickettsiales.</title>
        <authorList>
            <person name="Castelli M."/>
            <person name="Nardi T."/>
            <person name="Gammuto L."/>
            <person name="Bellinzona G."/>
            <person name="Sabaneyeva E."/>
            <person name="Potekhin A."/>
            <person name="Serra V."/>
            <person name="Petroni G."/>
            <person name="Sassera D."/>
        </authorList>
    </citation>
    <scope>NUCLEOTIDE SEQUENCE [LARGE SCALE GENOMIC DNA]</scope>
    <source>
        <strain evidence="1 2">NDG2</strain>
    </source>
</reference>
<accession>A0ABZ0UKH0</accession>
<dbReference type="Proteomes" id="UP001327219">
    <property type="component" value="Chromosome"/>
</dbReference>
<proteinExistence type="predicted"/>
<dbReference type="EMBL" id="CP110820">
    <property type="protein sequence ID" value="WPX96621.1"/>
    <property type="molecule type" value="Genomic_DNA"/>
</dbReference>